<dbReference type="InterPro" id="IPR014353">
    <property type="entry name" value="Membr-bd_ADH_cyt_c"/>
</dbReference>
<dbReference type="InterPro" id="IPR036909">
    <property type="entry name" value="Cyt_c-like_dom_sf"/>
</dbReference>
<feature type="binding site" description="covalent" evidence="9">
    <location>
        <position position="96"/>
    </location>
    <ligand>
        <name>heme c</name>
        <dbReference type="ChEBI" id="CHEBI:61717"/>
        <label>1</label>
    </ligand>
</feature>
<evidence type="ECO:0000313" key="14">
    <source>
        <dbReference type="Proteomes" id="UP000028602"/>
    </source>
</evidence>
<feature type="binding site" description="covalent" evidence="9">
    <location>
        <position position="389"/>
    </location>
    <ligand>
        <name>heme c</name>
        <dbReference type="ChEBI" id="CHEBI:61717"/>
        <label>3</label>
    </ligand>
</feature>
<feature type="transmembrane region" description="Helical" evidence="11">
    <location>
        <begin position="6"/>
        <end position="28"/>
    </location>
</feature>
<keyword evidence="6" id="KW-0677">Repeat</keyword>
<sequence>MVDLYLSLFSLRLLPVTVWFMAEILCGVNVKYQTSIRKRATGTFRRKLLALCLGCTVTGALPVYAAEEVPVHQSAVDNSTDALLKQGQYLAVAADCAACHTDPQTKKTFAGGYAIHSPMGVIYSTNITPSKTYGIGNYTEAQFENAVRHGIRADGSHLYPAMPYTSYAGLTDQDVHALYYYFTHGVQPVEQPNRITSLGFPFNLRQAMWGWNLLFLKQKPFQPDPSQSAAWNRGKYLVNNLEHCGECHTPRNIMMGTETGSAELSGAALGSWYAPNLTSDPLSGIGSWHRDQLMTYLKTGHVEGKAQAAGPMAEAITNSLQHLSDDDISAIVTYLQSLPAVSHPGQAKPTGDFGSPAGMAGDSDVRGTQPMGSAIPADITGKALYDTTCASCHQTSGTGTADGFYPSLFHNTATGGNTPNNLVSAILFGVQREVNGKEVLMPAFGPGSDVQSLNDDQVAKLSNYIFKQFGNPQLSVTAADVKTLREGGAQPFLARYAAAGSVIGGIIVLLIIVLIVVRLSRKRR</sequence>
<evidence type="ECO:0000256" key="6">
    <source>
        <dbReference type="ARBA" id="ARBA00022737"/>
    </source>
</evidence>
<keyword evidence="5" id="KW-0732">Signal</keyword>
<dbReference type="InterPro" id="IPR051459">
    <property type="entry name" value="Cytochrome_c-type_DH"/>
</dbReference>
<comment type="caution">
    <text evidence="13">The sequence shown here is derived from an EMBL/GenBank/DDBJ whole genome shotgun (WGS) entry which is preliminary data.</text>
</comment>
<evidence type="ECO:0000256" key="11">
    <source>
        <dbReference type="SAM" id="Phobius"/>
    </source>
</evidence>
<evidence type="ECO:0000256" key="2">
    <source>
        <dbReference type="ARBA" id="ARBA00022475"/>
    </source>
</evidence>
<gene>
    <name evidence="13" type="ORF">GTPT_2244</name>
</gene>
<dbReference type="GO" id="GO:0005506">
    <property type="term" value="F:iron ion binding"/>
    <property type="evidence" value="ECO:0007669"/>
    <property type="project" value="InterPro"/>
</dbReference>
<keyword evidence="7 10" id="KW-0408">Iron</keyword>
<keyword evidence="11" id="KW-0812">Transmembrane</keyword>
<dbReference type="InterPro" id="IPR009056">
    <property type="entry name" value="Cyt_c-like_dom"/>
</dbReference>
<keyword evidence="3 9" id="KW-0349">Heme</keyword>
<evidence type="ECO:0000256" key="9">
    <source>
        <dbReference type="PIRSR" id="PIRSR000018-50"/>
    </source>
</evidence>
<dbReference type="GO" id="GO:0009055">
    <property type="term" value="F:electron transfer activity"/>
    <property type="evidence" value="ECO:0007669"/>
    <property type="project" value="InterPro"/>
</dbReference>
<feature type="binding site" description="covalent" evidence="9">
    <location>
        <position position="392"/>
    </location>
    <ligand>
        <name>heme c</name>
        <dbReference type="ChEBI" id="CHEBI:61717"/>
        <label>3</label>
    </ligand>
</feature>
<feature type="domain" description="Cytochrome c" evidence="12">
    <location>
        <begin position="82"/>
        <end position="186"/>
    </location>
</feature>
<feature type="transmembrane region" description="Helical" evidence="11">
    <location>
        <begin position="48"/>
        <end position="66"/>
    </location>
</feature>
<dbReference type="GO" id="GO:0020037">
    <property type="term" value="F:heme binding"/>
    <property type="evidence" value="ECO:0007669"/>
    <property type="project" value="InterPro"/>
</dbReference>
<keyword evidence="2" id="KW-1003">Cell membrane</keyword>
<dbReference type="Proteomes" id="UP000028602">
    <property type="component" value="Unassembled WGS sequence"/>
</dbReference>
<reference evidence="13 14" key="1">
    <citation type="submission" date="2014-05" db="EMBL/GenBank/DDBJ databases">
        <title>ATOL: Assembling a taxonomically balanced genome-scale reconstruction of the evolutionary history of the Enterobacteriaceae.</title>
        <authorList>
            <person name="Plunkett G.III."/>
            <person name="Neeno-Eckwall E.C."/>
            <person name="Glasner J.D."/>
            <person name="Perna N.T."/>
        </authorList>
    </citation>
    <scope>NUCLEOTIDE SEQUENCE [LARGE SCALE GENOMIC DNA]</scope>
    <source>
        <strain evidence="13 14">ATCC 33301</strain>
    </source>
</reference>
<evidence type="ECO:0000256" key="8">
    <source>
        <dbReference type="ARBA" id="ARBA00023136"/>
    </source>
</evidence>
<dbReference type="GO" id="GO:0047843">
    <property type="term" value="F:dehydrogluconate dehydrogenase activity"/>
    <property type="evidence" value="ECO:0007669"/>
    <property type="project" value="UniProtKB-EC"/>
</dbReference>
<feature type="domain" description="Cytochrome c" evidence="12">
    <location>
        <begin position="376"/>
        <end position="469"/>
    </location>
</feature>
<feature type="binding site" description="axial binding residue" evidence="10">
    <location>
        <position position="393"/>
    </location>
    <ligand>
        <name>heme c</name>
        <dbReference type="ChEBI" id="CHEBI:61717"/>
        <label>3</label>
    </ligand>
    <ligandPart>
        <name>Fe</name>
        <dbReference type="ChEBI" id="CHEBI:18248"/>
    </ligandPart>
</feature>
<keyword evidence="4 10" id="KW-0479">Metal-binding</keyword>
<evidence type="ECO:0000256" key="3">
    <source>
        <dbReference type="ARBA" id="ARBA00022617"/>
    </source>
</evidence>
<keyword evidence="11" id="KW-1133">Transmembrane helix</keyword>
<organism evidence="13 14">
    <name type="scientific">Tatumella ptyseos ATCC 33301</name>
    <dbReference type="NCBI Taxonomy" id="1005995"/>
    <lineage>
        <taxon>Bacteria</taxon>
        <taxon>Pseudomonadati</taxon>
        <taxon>Pseudomonadota</taxon>
        <taxon>Gammaproteobacteria</taxon>
        <taxon>Enterobacterales</taxon>
        <taxon>Erwiniaceae</taxon>
        <taxon>Tatumella</taxon>
    </lineage>
</organism>
<comment type="subcellular location">
    <subcellularLocation>
        <location evidence="1">Cell membrane</location>
    </subcellularLocation>
</comment>
<evidence type="ECO:0000256" key="4">
    <source>
        <dbReference type="ARBA" id="ARBA00022723"/>
    </source>
</evidence>
<evidence type="ECO:0000256" key="10">
    <source>
        <dbReference type="PIRSR" id="PIRSR000018-51"/>
    </source>
</evidence>
<evidence type="ECO:0000256" key="1">
    <source>
        <dbReference type="ARBA" id="ARBA00004236"/>
    </source>
</evidence>
<evidence type="ECO:0000259" key="12">
    <source>
        <dbReference type="PROSITE" id="PS51007"/>
    </source>
</evidence>
<accession>A0A085JEP7</accession>
<evidence type="ECO:0000313" key="13">
    <source>
        <dbReference type="EMBL" id="KFD18943.1"/>
    </source>
</evidence>
<feature type="binding site" description="axial binding residue" evidence="10">
    <location>
        <position position="100"/>
    </location>
    <ligand>
        <name>heme c</name>
        <dbReference type="ChEBI" id="CHEBI:61717"/>
        <label>1</label>
    </ligand>
    <ligandPart>
        <name>Fe</name>
        <dbReference type="ChEBI" id="CHEBI:18248"/>
    </ligandPart>
</feature>
<keyword evidence="8 11" id="KW-0472">Membrane</keyword>
<evidence type="ECO:0000256" key="7">
    <source>
        <dbReference type="ARBA" id="ARBA00023004"/>
    </source>
</evidence>
<dbReference type="SUPFAM" id="SSF46626">
    <property type="entry name" value="Cytochrome c"/>
    <property type="match status" value="3"/>
</dbReference>
<dbReference type="EC" id="1.1.99.4" evidence="13"/>
<name>A0A085JEP7_9GAMM</name>
<dbReference type="Gene3D" id="1.10.760.10">
    <property type="entry name" value="Cytochrome c-like domain"/>
    <property type="match status" value="3"/>
</dbReference>
<dbReference type="EMBL" id="JMPR01000035">
    <property type="protein sequence ID" value="KFD18943.1"/>
    <property type="molecule type" value="Genomic_DNA"/>
</dbReference>
<evidence type="ECO:0000256" key="5">
    <source>
        <dbReference type="ARBA" id="ARBA00022729"/>
    </source>
</evidence>
<dbReference type="PANTHER" id="PTHR35008">
    <property type="entry name" value="BLL4482 PROTEIN-RELATED"/>
    <property type="match status" value="1"/>
</dbReference>
<dbReference type="Pfam" id="PF00034">
    <property type="entry name" value="Cytochrom_C"/>
    <property type="match status" value="3"/>
</dbReference>
<feature type="binding site" description="axial binding residue" evidence="10">
    <location>
        <position position="248"/>
    </location>
    <ligand>
        <name>heme c</name>
        <dbReference type="ChEBI" id="CHEBI:61717"/>
        <label>2</label>
    </ligand>
    <ligandPart>
        <name>Fe</name>
        <dbReference type="ChEBI" id="CHEBI:18248"/>
    </ligandPart>
</feature>
<proteinExistence type="predicted"/>
<dbReference type="PROSITE" id="PS51007">
    <property type="entry name" value="CYTC"/>
    <property type="match status" value="3"/>
</dbReference>
<dbReference type="PANTHER" id="PTHR35008:SF8">
    <property type="entry name" value="ALCOHOL DEHYDROGENASE CYTOCHROME C SUBUNIT"/>
    <property type="match status" value="1"/>
</dbReference>
<dbReference type="AlphaFoldDB" id="A0A085JEP7"/>
<dbReference type="eggNOG" id="COG2010">
    <property type="taxonomic scope" value="Bacteria"/>
</dbReference>
<feature type="transmembrane region" description="Helical" evidence="11">
    <location>
        <begin position="496"/>
        <end position="517"/>
    </location>
</feature>
<keyword evidence="14" id="KW-1185">Reference proteome</keyword>
<protein>
    <submittedName>
        <fullName evidence="13">2-keto-D-gluconate dehydrogenase</fullName>
        <ecNumber evidence="13">1.1.99.4</ecNumber>
    </submittedName>
</protein>
<dbReference type="GO" id="GO:0005886">
    <property type="term" value="C:plasma membrane"/>
    <property type="evidence" value="ECO:0007669"/>
    <property type="project" value="UniProtKB-SubCell"/>
</dbReference>
<feature type="binding site" description="covalent" evidence="9">
    <location>
        <position position="244"/>
    </location>
    <ligand>
        <name>heme c</name>
        <dbReference type="ChEBI" id="CHEBI:61717"/>
        <label>2</label>
    </ligand>
</feature>
<feature type="binding site" description="covalent" evidence="9">
    <location>
        <position position="99"/>
    </location>
    <ligand>
        <name>heme c</name>
        <dbReference type="ChEBI" id="CHEBI:61717"/>
        <label>1</label>
    </ligand>
</feature>
<feature type="domain" description="Cytochrome c" evidence="12">
    <location>
        <begin position="229"/>
        <end position="339"/>
    </location>
</feature>
<dbReference type="PIRSF" id="PIRSF000018">
    <property type="entry name" value="Mb_ADH_cyt_c"/>
    <property type="match status" value="1"/>
</dbReference>
<keyword evidence="13" id="KW-0560">Oxidoreductase</keyword>
<feature type="binding site" description="covalent" evidence="9">
    <location>
        <position position="247"/>
    </location>
    <ligand>
        <name>heme c</name>
        <dbReference type="ChEBI" id="CHEBI:61717"/>
        <label>2</label>
    </ligand>
</feature>
<comment type="cofactor">
    <cofactor evidence="9">
        <name>heme c</name>
        <dbReference type="ChEBI" id="CHEBI:61717"/>
    </cofactor>
    <text evidence="9">Binds 3 heme c groups covalently per subunit.</text>
</comment>